<dbReference type="PROSITE" id="PS52015">
    <property type="entry name" value="TONB_CTD"/>
    <property type="match status" value="1"/>
</dbReference>
<protein>
    <submittedName>
        <fullName evidence="7">TonB family protein</fullName>
    </submittedName>
</protein>
<name>A0ABU9D9Z3_9PROT</name>
<keyword evidence="3 5" id="KW-1133">Transmembrane helix</keyword>
<evidence type="ECO:0000256" key="4">
    <source>
        <dbReference type="ARBA" id="ARBA00023136"/>
    </source>
</evidence>
<organism evidence="7 8">
    <name type="scientific">Thermithiobacillus plumbiphilus</name>
    <dbReference type="NCBI Taxonomy" id="1729899"/>
    <lineage>
        <taxon>Bacteria</taxon>
        <taxon>Pseudomonadati</taxon>
        <taxon>Pseudomonadota</taxon>
        <taxon>Acidithiobacillia</taxon>
        <taxon>Acidithiobacillales</taxon>
        <taxon>Thermithiobacillaceae</taxon>
        <taxon>Thermithiobacillus</taxon>
    </lineage>
</organism>
<evidence type="ECO:0000256" key="3">
    <source>
        <dbReference type="ARBA" id="ARBA00022989"/>
    </source>
</evidence>
<sequence>MDSVSARQPPFGPALMSWQAMCQAGDRLFPWLLLSALLHLMLLLGVGFRPHPAPKQLPPQPIEVELSPAPVQGQLKEFSEPGGKMDAAPEGTELALDLPSGQERFLTADTRNSIHQQYLEVWRQQVERVGNLNYPSEARDRHLHGSLVLDVSLRPDGSLAGIAILRSSGIPLLDAAARRFVEMAAPFDPFPPELKGDTAVLHIIRTLNFRAGEVY</sequence>
<keyword evidence="4 5" id="KW-0472">Membrane</keyword>
<dbReference type="SUPFAM" id="SSF74653">
    <property type="entry name" value="TolA/TonB C-terminal domain"/>
    <property type="match status" value="1"/>
</dbReference>
<evidence type="ECO:0000259" key="6">
    <source>
        <dbReference type="PROSITE" id="PS52015"/>
    </source>
</evidence>
<feature type="transmembrane region" description="Helical" evidence="5">
    <location>
        <begin position="28"/>
        <end position="48"/>
    </location>
</feature>
<accession>A0ABU9D9Z3</accession>
<comment type="subcellular location">
    <subcellularLocation>
        <location evidence="1">Membrane</location>
        <topology evidence="1">Single-pass membrane protein</topology>
    </subcellularLocation>
</comment>
<evidence type="ECO:0000313" key="7">
    <source>
        <dbReference type="EMBL" id="MEK8089791.1"/>
    </source>
</evidence>
<dbReference type="RefSeq" id="WP_341370848.1">
    <property type="nucleotide sequence ID" value="NZ_JBBPCO010000007.1"/>
</dbReference>
<dbReference type="Gene3D" id="3.30.1150.10">
    <property type="match status" value="1"/>
</dbReference>
<dbReference type="InterPro" id="IPR006260">
    <property type="entry name" value="TonB/TolA_C"/>
</dbReference>
<evidence type="ECO:0000256" key="5">
    <source>
        <dbReference type="SAM" id="Phobius"/>
    </source>
</evidence>
<evidence type="ECO:0000313" key="8">
    <source>
        <dbReference type="Proteomes" id="UP001446205"/>
    </source>
</evidence>
<dbReference type="EMBL" id="JBBPCO010000007">
    <property type="protein sequence ID" value="MEK8089791.1"/>
    <property type="molecule type" value="Genomic_DNA"/>
</dbReference>
<dbReference type="NCBIfam" id="TIGR01352">
    <property type="entry name" value="tonB_Cterm"/>
    <property type="match status" value="1"/>
</dbReference>
<dbReference type="InterPro" id="IPR037682">
    <property type="entry name" value="TonB_C"/>
</dbReference>
<feature type="domain" description="TonB C-terminal" evidence="6">
    <location>
        <begin position="119"/>
        <end position="215"/>
    </location>
</feature>
<proteinExistence type="predicted"/>
<keyword evidence="2 5" id="KW-0812">Transmembrane</keyword>
<evidence type="ECO:0000256" key="2">
    <source>
        <dbReference type="ARBA" id="ARBA00022692"/>
    </source>
</evidence>
<keyword evidence="8" id="KW-1185">Reference proteome</keyword>
<dbReference type="Proteomes" id="UP001446205">
    <property type="component" value="Unassembled WGS sequence"/>
</dbReference>
<comment type="caution">
    <text evidence="7">The sequence shown here is derived from an EMBL/GenBank/DDBJ whole genome shotgun (WGS) entry which is preliminary data.</text>
</comment>
<reference evidence="7 8" key="1">
    <citation type="submission" date="2024-04" db="EMBL/GenBank/DDBJ databases">
        <authorList>
            <person name="Abashina T."/>
            <person name="Shaikin A."/>
        </authorList>
    </citation>
    <scope>NUCLEOTIDE SEQUENCE [LARGE SCALE GENOMIC DNA]</scope>
    <source>
        <strain evidence="7 8">AAFK</strain>
    </source>
</reference>
<evidence type="ECO:0000256" key="1">
    <source>
        <dbReference type="ARBA" id="ARBA00004167"/>
    </source>
</evidence>
<gene>
    <name evidence="7" type="ORF">WOB96_08410</name>
</gene>
<dbReference type="Pfam" id="PF03544">
    <property type="entry name" value="TonB_C"/>
    <property type="match status" value="1"/>
</dbReference>